<dbReference type="Pfam" id="PF13640">
    <property type="entry name" value="2OG-FeII_Oxy_3"/>
    <property type="match status" value="1"/>
</dbReference>
<dbReference type="InterPro" id="IPR006620">
    <property type="entry name" value="Pro_4_hyd_alph"/>
</dbReference>
<keyword evidence="4" id="KW-0223">Dioxygenase</keyword>
<reference evidence="9" key="1">
    <citation type="journal article" date="2021" name="Sci. Rep.">
        <title>Diploid genomic architecture of Nitzschia inconspicua, an elite biomass production diatom.</title>
        <authorList>
            <person name="Oliver A."/>
            <person name="Podell S."/>
            <person name="Pinowska A."/>
            <person name="Traller J.C."/>
            <person name="Smith S.R."/>
            <person name="McClure R."/>
            <person name="Beliaev A."/>
            <person name="Bohutskyi P."/>
            <person name="Hill E.A."/>
            <person name="Rabines A."/>
            <person name="Zheng H."/>
            <person name="Allen L.Z."/>
            <person name="Kuo A."/>
            <person name="Grigoriev I.V."/>
            <person name="Allen A.E."/>
            <person name="Hazlebeck D."/>
            <person name="Allen E.E."/>
        </authorList>
    </citation>
    <scope>NUCLEOTIDE SEQUENCE</scope>
    <source>
        <strain evidence="9">Hildebrandi</strain>
    </source>
</reference>
<keyword evidence="10" id="KW-1185">Reference proteome</keyword>
<keyword evidence="5" id="KW-0560">Oxidoreductase</keyword>
<sequence length="423" mass="47287">MNRLQLAFALACAAKTAWSLSSHSVKLPMRQTGSTMASLSDSKVIADRLTTAFEEMADSTEFIKRNAHGENLSYTIPAFGDDCMLFFHQSTSSERDLQRGPLISEASTTSDTSSSDFVITLEGATKDDFGWICLKLYENRQSFDSILDLSNLRQELFFHMNNQPPHPGYDASQAKLAGSDTIRQLFRSTEKDPEMIMNELSSKGFVVLNGPKTSVQSNKNLSSYLQHKTGQSASIRTDTVAFLDRKDASLCGLQDQFDLLMGISSYLNSHFNFEPTGHASLGPATMQHPLTNPSRIQASKYGKGDFYVMHSDNSWAKGEHLTKRKNYRSYTAILYCNDNWSDEDGGALRIYSDSTEWESCKDAKPTSDYTDVFPRNGRLVIFDSKLAHSVEKVLTDKERHALTVWILRPTEQSVEGEVVDVPP</sequence>
<dbReference type="InterPro" id="IPR051559">
    <property type="entry name" value="HIF_prolyl_hydroxylases"/>
</dbReference>
<name>A0A9K3KHL0_9STRA</name>
<dbReference type="GO" id="GO:0031543">
    <property type="term" value="F:peptidyl-proline dioxygenase activity"/>
    <property type="evidence" value="ECO:0007669"/>
    <property type="project" value="TreeGrafter"/>
</dbReference>
<evidence type="ECO:0000256" key="3">
    <source>
        <dbReference type="ARBA" id="ARBA00022896"/>
    </source>
</evidence>
<dbReference type="PANTHER" id="PTHR12907">
    <property type="entry name" value="EGL NINE HOMOLOG-RELATED"/>
    <property type="match status" value="1"/>
</dbReference>
<keyword evidence="3" id="KW-0847">Vitamin C</keyword>
<organism evidence="9 10">
    <name type="scientific">Nitzschia inconspicua</name>
    <dbReference type="NCBI Taxonomy" id="303405"/>
    <lineage>
        <taxon>Eukaryota</taxon>
        <taxon>Sar</taxon>
        <taxon>Stramenopiles</taxon>
        <taxon>Ochrophyta</taxon>
        <taxon>Bacillariophyta</taxon>
        <taxon>Bacillariophyceae</taxon>
        <taxon>Bacillariophycidae</taxon>
        <taxon>Bacillariales</taxon>
        <taxon>Bacillariaceae</taxon>
        <taxon>Nitzschia</taxon>
    </lineage>
</organism>
<gene>
    <name evidence="9" type="ORF">IV203_021296</name>
</gene>
<dbReference type="PANTHER" id="PTHR12907:SF26">
    <property type="entry name" value="HIF PROLYL HYDROXYLASE, ISOFORM C"/>
    <property type="match status" value="1"/>
</dbReference>
<dbReference type="OrthoDB" id="76265at2759"/>
<dbReference type="AlphaFoldDB" id="A0A9K3KHL0"/>
<dbReference type="GO" id="GO:0071456">
    <property type="term" value="P:cellular response to hypoxia"/>
    <property type="evidence" value="ECO:0007669"/>
    <property type="project" value="TreeGrafter"/>
</dbReference>
<feature type="domain" description="Fe2OG dioxygenase" evidence="8">
    <location>
        <begin position="292"/>
        <end position="408"/>
    </location>
</feature>
<evidence type="ECO:0000256" key="6">
    <source>
        <dbReference type="ARBA" id="ARBA00023004"/>
    </source>
</evidence>
<dbReference type="InterPro" id="IPR005123">
    <property type="entry name" value="Oxoglu/Fe-dep_dioxygenase_dom"/>
</dbReference>
<evidence type="ECO:0000256" key="7">
    <source>
        <dbReference type="SAM" id="SignalP"/>
    </source>
</evidence>
<keyword evidence="6" id="KW-0408">Iron</keyword>
<feature type="signal peptide" evidence="7">
    <location>
        <begin position="1"/>
        <end position="19"/>
    </location>
</feature>
<evidence type="ECO:0000256" key="1">
    <source>
        <dbReference type="ARBA" id="ARBA00001961"/>
    </source>
</evidence>
<reference evidence="9" key="2">
    <citation type="submission" date="2021-04" db="EMBL/GenBank/DDBJ databases">
        <authorList>
            <person name="Podell S."/>
        </authorList>
    </citation>
    <scope>NUCLEOTIDE SEQUENCE</scope>
    <source>
        <strain evidence="9">Hildebrandi</strain>
    </source>
</reference>
<comment type="cofactor">
    <cofactor evidence="1">
        <name>L-ascorbate</name>
        <dbReference type="ChEBI" id="CHEBI:38290"/>
    </cofactor>
</comment>
<evidence type="ECO:0000313" key="9">
    <source>
        <dbReference type="EMBL" id="KAG7343351.1"/>
    </source>
</evidence>
<dbReference type="SMART" id="SM00702">
    <property type="entry name" value="P4Hc"/>
    <property type="match status" value="1"/>
</dbReference>
<evidence type="ECO:0000313" key="10">
    <source>
        <dbReference type="Proteomes" id="UP000693970"/>
    </source>
</evidence>
<evidence type="ECO:0000259" key="8">
    <source>
        <dbReference type="PROSITE" id="PS51471"/>
    </source>
</evidence>
<protein>
    <submittedName>
        <fullName evidence="9">Proline hydroxylase</fullName>
    </submittedName>
</protein>
<evidence type="ECO:0000256" key="4">
    <source>
        <dbReference type="ARBA" id="ARBA00022964"/>
    </source>
</evidence>
<proteinExistence type="predicted"/>
<dbReference type="InterPro" id="IPR044862">
    <property type="entry name" value="Pro_4_hyd_alph_FE2OG_OXY"/>
</dbReference>
<dbReference type="EMBL" id="JAGRRH010000024">
    <property type="protein sequence ID" value="KAG7343351.1"/>
    <property type="molecule type" value="Genomic_DNA"/>
</dbReference>
<comment type="caution">
    <text evidence="9">The sequence shown here is derived from an EMBL/GenBank/DDBJ whole genome shotgun (WGS) entry which is preliminary data.</text>
</comment>
<dbReference type="Proteomes" id="UP000693970">
    <property type="component" value="Unassembled WGS sequence"/>
</dbReference>
<dbReference type="GO" id="GO:0031418">
    <property type="term" value="F:L-ascorbic acid binding"/>
    <property type="evidence" value="ECO:0007669"/>
    <property type="project" value="UniProtKB-KW"/>
</dbReference>
<dbReference type="GO" id="GO:0008198">
    <property type="term" value="F:ferrous iron binding"/>
    <property type="evidence" value="ECO:0007669"/>
    <property type="project" value="TreeGrafter"/>
</dbReference>
<feature type="chain" id="PRO_5039936856" evidence="7">
    <location>
        <begin position="20"/>
        <end position="423"/>
    </location>
</feature>
<keyword evidence="7" id="KW-0732">Signal</keyword>
<accession>A0A9K3KHL0</accession>
<keyword evidence="2" id="KW-0479">Metal-binding</keyword>
<evidence type="ECO:0000256" key="5">
    <source>
        <dbReference type="ARBA" id="ARBA00023002"/>
    </source>
</evidence>
<dbReference type="PROSITE" id="PS51471">
    <property type="entry name" value="FE2OG_OXY"/>
    <property type="match status" value="1"/>
</dbReference>
<evidence type="ECO:0000256" key="2">
    <source>
        <dbReference type="ARBA" id="ARBA00022723"/>
    </source>
</evidence>